<dbReference type="EMBL" id="BK014833">
    <property type="protein sequence ID" value="DAD77783.1"/>
    <property type="molecule type" value="Genomic_DNA"/>
</dbReference>
<evidence type="ECO:0000313" key="1">
    <source>
        <dbReference type="EMBL" id="DAD77783.1"/>
    </source>
</evidence>
<proteinExistence type="predicted"/>
<sequence length="47" mass="5735">MSIFTYYLRYSHILLSFFQNNIRCTFASNHLASLLPTNLFYFFYEIL</sequence>
<name>A0A8S5M6R9_9CAUD</name>
<accession>A0A8S5M6R9</accession>
<reference evidence="1" key="1">
    <citation type="journal article" date="2021" name="Proc. Natl. Acad. Sci. U.S.A.">
        <title>A Catalog of Tens of Thousands of Viruses from Human Metagenomes Reveals Hidden Associations with Chronic Diseases.</title>
        <authorList>
            <person name="Tisza M.J."/>
            <person name="Buck C.B."/>
        </authorList>
    </citation>
    <scope>NUCLEOTIDE SEQUENCE</scope>
    <source>
        <strain evidence="1">CtCL221</strain>
    </source>
</reference>
<protein>
    <submittedName>
        <fullName evidence="1">Uncharacterized protein</fullName>
    </submittedName>
</protein>
<organism evidence="1">
    <name type="scientific">Myoviridae sp. ctCL221</name>
    <dbReference type="NCBI Taxonomy" id="2826630"/>
    <lineage>
        <taxon>Viruses</taxon>
        <taxon>Duplodnaviria</taxon>
        <taxon>Heunggongvirae</taxon>
        <taxon>Uroviricota</taxon>
        <taxon>Caudoviricetes</taxon>
    </lineage>
</organism>